<evidence type="ECO:0000259" key="1">
    <source>
        <dbReference type="Pfam" id="PF00583"/>
    </source>
</evidence>
<reference evidence="2 3" key="1">
    <citation type="journal article" date="2019" name="Int. J. Syst. Evol. Microbiol.">
        <title>The Global Catalogue of Microorganisms (GCM) 10K type strain sequencing project: providing services to taxonomists for standard genome sequencing and annotation.</title>
        <authorList>
            <consortium name="The Broad Institute Genomics Platform"/>
            <consortium name="The Broad Institute Genome Sequencing Center for Infectious Disease"/>
            <person name="Wu L."/>
            <person name="Ma J."/>
        </authorList>
    </citation>
    <scope>NUCLEOTIDE SEQUENCE [LARGE SCALE GENOMIC DNA]</scope>
    <source>
        <strain evidence="2 3">JCM 15591</strain>
    </source>
</reference>
<dbReference type="Proteomes" id="UP001501475">
    <property type="component" value="Unassembled WGS sequence"/>
</dbReference>
<accession>A0ABN2K0D1</accession>
<dbReference type="EMBL" id="BAAAPN010000006">
    <property type="protein sequence ID" value="GAA1745517.1"/>
    <property type="molecule type" value="Genomic_DNA"/>
</dbReference>
<evidence type="ECO:0000313" key="3">
    <source>
        <dbReference type="Proteomes" id="UP001501475"/>
    </source>
</evidence>
<gene>
    <name evidence="2" type="ORF">GCM10009810_02660</name>
</gene>
<dbReference type="Gene3D" id="3.40.630.30">
    <property type="match status" value="1"/>
</dbReference>
<protein>
    <recommendedName>
        <fullName evidence="1">N-acetyltransferase domain-containing protein</fullName>
    </recommendedName>
</protein>
<comment type="caution">
    <text evidence="2">The sequence shown here is derived from an EMBL/GenBank/DDBJ whole genome shotgun (WGS) entry which is preliminary data.</text>
</comment>
<proteinExistence type="predicted"/>
<dbReference type="Pfam" id="PF00583">
    <property type="entry name" value="Acetyltransf_1"/>
    <property type="match status" value="1"/>
</dbReference>
<dbReference type="RefSeq" id="WP_344061027.1">
    <property type="nucleotide sequence ID" value="NZ_BAAAPN010000006.1"/>
</dbReference>
<dbReference type="SUPFAM" id="SSF55729">
    <property type="entry name" value="Acyl-CoA N-acyltransferases (Nat)"/>
    <property type="match status" value="1"/>
</dbReference>
<keyword evidence="3" id="KW-1185">Reference proteome</keyword>
<organism evidence="2 3">
    <name type="scientific">Nostocoides vanveenii</name>
    <dbReference type="NCBI Taxonomy" id="330835"/>
    <lineage>
        <taxon>Bacteria</taxon>
        <taxon>Bacillati</taxon>
        <taxon>Actinomycetota</taxon>
        <taxon>Actinomycetes</taxon>
        <taxon>Micrococcales</taxon>
        <taxon>Intrasporangiaceae</taxon>
        <taxon>Nostocoides</taxon>
    </lineage>
</organism>
<feature type="domain" description="N-acetyltransferase" evidence="1">
    <location>
        <begin position="53"/>
        <end position="129"/>
    </location>
</feature>
<dbReference type="InterPro" id="IPR016181">
    <property type="entry name" value="Acyl_CoA_acyltransferase"/>
</dbReference>
<sequence length="177" mass="19709">MPQSEIERISVAPAVEEARDLTFAGSDLIIEFGCAHRFAEKFAAAMDTVPYASRWTTQRVRDIVSEHEDGSLAILDRSSKELIGFAFVYLVADFNEFMFPGPSLVLRRLFVRPSHRSLGMGSLLFHRAVGGPRPTTWQTSTEATDAIAWFGRRGVEPIGSITNGARADYIYRVPGRE</sequence>
<dbReference type="InterPro" id="IPR000182">
    <property type="entry name" value="GNAT_dom"/>
</dbReference>
<name>A0ABN2K0D1_9MICO</name>
<evidence type="ECO:0000313" key="2">
    <source>
        <dbReference type="EMBL" id="GAA1745517.1"/>
    </source>
</evidence>